<comment type="catalytic activity">
    <reaction evidence="4">
        <text>[protein]-C-terminal S-[(2E,6E)-farnesyl]-L-cysteine methyl ester + H2O = [protein]-C-terminal S-[(2E,6E)-farnesyl]-L-cysteine + methanol + H(+)</text>
        <dbReference type="Rhea" id="RHEA:48520"/>
        <dbReference type="Rhea" id="RHEA-COMP:12125"/>
        <dbReference type="Rhea" id="RHEA-COMP:12126"/>
        <dbReference type="ChEBI" id="CHEBI:15377"/>
        <dbReference type="ChEBI" id="CHEBI:15378"/>
        <dbReference type="ChEBI" id="CHEBI:17790"/>
        <dbReference type="ChEBI" id="CHEBI:90510"/>
        <dbReference type="ChEBI" id="CHEBI:90511"/>
        <dbReference type="EC" id="3.1.1.n2"/>
    </reaction>
</comment>
<evidence type="ECO:0000259" key="7">
    <source>
        <dbReference type="Pfam" id="PF20434"/>
    </source>
</evidence>
<feature type="domain" description="Peptidase S9 prolyl oligopeptidase catalytic" evidence="6">
    <location>
        <begin position="311"/>
        <end position="356"/>
    </location>
</feature>
<dbReference type="Pfam" id="PF20434">
    <property type="entry name" value="BD-FAE"/>
    <property type="match status" value="1"/>
</dbReference>
<evidence type="ECO:0000256" key="3">
    <source>
        <dbReference type="ARBA" id="ARBA00038928"/>
    </source>
</evidence>
<keyword evidence="5" id="KW-0812">Transmembrane</keyword>
<dbReference type="InterPro" id="IPR001375">
    <property type="entry name" value="Peptidase_S9_cat"/>
</dbReference>
<dbReference type="InterPro" id="IPR050300">
    <property type="entry name" value="GDXG_lipolytic_enzyme"/>
</dbReference>
<dbReference type="GO" id="GO:0006508">
    <property type="term" value="P:proteolysis"/>
    <property type="evidence" value="ECO:0007669"/>
    <property type="project" value="InterPro"/>
</dbReference>
<dbReference type="Gene3D" id="3.40.50.1820">
    <property type="entry name" value="alpha/beta hydrolase"/>
    <property type="match status" value="1"/>
</dbReference>
<dbReference type="SUPFAM" id="SSF53474">
    <property type="entry name" value="alpha/beta-Hydrolases"/>
    <property type="match status" value="1"/>
</dbReference>
<dbReference type="Pfam" id="PF00326">
    <property type="entry name" value="Peptidase_S9"/>
    <property type="match status" value="1"/>
</dbReference>
<dbReference type="EMBL" id="HBEN01012823">
    <property type="protein sequence ID" value="CAD8448559.1"/>
    <property type="molecule type" value="Transcribed_RNA"/>
</dbReference>
<feature type="domain" description="BD-FAE-like" evidence="7">
    <location>
        <begin position="110"/>
        <end position="209"/>
    </location>
</feature>
<dbReference type="GO" id="GO:0008236">
    <property type="term" value="F:serine-type peptidase activity"/>
    <property type="evidence" value="ECO:0007669"/>
    <property type="project" value="InterPro"/>
</dbReference>
<dbReference type="PANTHER" id="PTHR48081">
    <property type="entry name" value="AB HYDROLASE SUPERFAMILY PROTEIN C4A8.06C"/>
    <property type="match status" value="1"/>
</dbReference>
<evidence type="ECO:0000313" key="8">
    <source>
        <dbReference type="EMBL" id="CAD8448559.1"/>
    </source>
</evidence>
<feature type="transmembrane region" description="Helical" evidence="5">
    <location>
        <begin position="45"/>
        <end position="64"/>
    </location>
</feature>
<feature type="transmembrane region" description="Helical" evidence="5">
    <location>
        <begin position="117"/>
        <end position="138"/>
    </location>
</feature>
<evidence type="ECO:0000259" key="6">
    <source>
        <dbReference type="Pfam" id="PF00326"/>
    </source>
</evidence>
<reference evidence="8" key="1">
    <citation type="submission" date="2021-01" db="EMBL/GenBank/DDBJ databases">
        <authorList>
            <person name="Corre E."/>
            <person name="Pelletier E."/>
            <person name="Niang G."/>
            <person name="Scheremetjew M."/>
            <person name="Finn R."/>
            <person name="Kale V."/>
            <person name="Holt S."/>
            <person name="Cochrane G."/>
            <person name="Meng A."/>
            <person name="Brown T."/>
            <person name="Cohen L."/>
        </authorList>
    </citation>
    <scope>NUCLEOTIDE SEQUENCE</scope>
    <source>
        <strain evidence="8">CCAC1681</strain>
    </source>
</reference>
<evidence type="ECO:0000256" key="2">
    <source>
        <dbReference type="ARBA" id="ARBA00038028"/>
    </source>
</evidence>
<keyword evidence="5" id="KW-0472">Membrane</keyword>
<keyword evidence="5" id="KW-1133">Transmembrane helix</keyword>
<keyword evidence="1" id="KW-0378">Hydrolase</keyword>
<evidence type="ECO:0000256" key="5">
    <source>
        <dbReference type="SAM" id="Phobius"/>
    </source>
</evidence>
<dbReference type="AlphaFoldDB" id="A0A7S0H0L0"/>
<name>A0A7S0H0L0_MICPS</name>
<protein>
    <recommendedName>
        <fullName evidence="3">protein-S-isoprenylcysteine alpha-carbonyl methylesterase</fullName>
        <ecNumber evidence="3">3.1.1.n2</ecNumber>
    </recommendedName>
</protein>
<evidence type="ECO:0000256" key="4">
    <source>
        <dbReference type="ARBA" id="ARBA00049507"/>
    </source>
</evidence>
<dbReference type="InterPro" id="IPR049492">
    <property type="entry name" value="BD-FAE-like_dom"/>
</dbReference>
<feature type="transmembrane region" description="Helical" evidence="5">
    <location>
        <begin position="20"/>
        <end position="38"/>
    </location>
</feature>
<gene>
    <name evidence="8" type="ORF">MSP1401_LOCUS10679</name>
</gene>
<organism evidence="8">
    <name type="scientific">Micromonas pusilla</name>
    <name type="common">Picoplanktonic green alga</name>
    <name type="synonym">Chromulina pusilla</name>
    <dbReference type="NCBI Taxonomy" id="38833"/>
    <lineage>
        <taxon>Eukaryota</taxon>
        <taxon>Viridiplantae</taxon>
        <taxon>Chlorophyta</taxon>
        <taxon>Mamiellophyceae</taxon>
        <taxon>Mamiellales</taxon>
        <taxon>Mamiellaceae</taxon>
        <taxon>Micromonas</taxon>
    </lineage>
</organism>
<dbReference type="PANTHER" id="PTHR48081:SF33">
    <property type="entry name" value="KYNURENINE FORMAMIDASE"/>
    <property type="match status" value="1"/>
</dbReference>
<sequence>MAPRHVERLHALAGTVGRNVVVPFMLLLRLASFFRIGWLFKFAGLLGFAAVLSPAFFRVAWSYYTDDRITRDVRYGPNPRNRLDLFLPRGCAFFGQRVVDAEGASVSKNSANQSRPVIVFVTGGMWIIGYKAWGALLAMTLMRRGFIVASLDYRNFPQGTVGDMAADVGAGIGWVRRRAASLGGDPRKVFVVGQSAGAHLAAVALLRQTEWQRSEYPGYGAASSSSVGAPAPGAWSPKQLAGFVGVSGVYSPDDPSLVEHFDRKGLYREVFYAIMEAGFSGSRAFEALPRSSPCAIVREFESKEPGVVAETMPPTLLCHGQADTSAPPSESAKFAEALRKCGVSRVLEKYYPGKTHTDPFVTDPILGGRDALAEDISKFVRGVDGEDGVRAFAEGETSPPLMPRFLVSVARTMVPF</sequence>
<dbReference type="EC" id="3.1.1.n2" evidence="3"/>
<comment type="similarity">
    <text evidence="2">Belongs to the AB hydrolase superfamily. Isoprenylcysteine methylesterase family.</text>
</comment>
<proteinExistence type="inferred from homology"/>
<accession>A0A7S0H0L0</accession>
<evidence type="ECO:0000256" key="1">
    <source>
        <dbReference type="ARBA" id="ARBA00022801"/>
    </source>
</evidence>
<dbReference type="InterPro" id="IPR029058">
    <property type="entry name" value="AB_hydrolase_fold"/>
</dbReference>